<keyword evidence="3" id="KW-1185">Reference proteome</keyword>
<feature type="compositionally biased region" description="Acidic residues" evidence="1">
    <location>
        <begin position="170"/>
        <end position="179"/>
    </location>
</feature>
<feature type="compositionally biased region" description="Low complexity" evidence="1">
    <location>
        <begin position="230"/>
        <end position="240"/>
    </location>
</feature>
<organism evidence="2 3">
    <name type="scientific">Blyttiomyces helicus</name>
    <dbReference type="NCBI Taxonomy" id="388810"/>
    <lineage>
        <taxon>Eukaryota</taxon>
        <taxon>Fungi</taxon>
        <taxon>Fungi incertae sedis</taxon>
        <taxon>Chytridiomycota</taxon>
        <taxon>Chytridiomycota incertae sedis</taxon>
        <taxon>Chytridiomycetes</taxon>
        <taxon>Chytridiomycetes incertae sedis</taxon>
        <taxon>Blyttiomyces</taxon>
    </lineage>
</organism>
<dbReference type="AlphaFoldDB" id="A0A4P9W940"/>
<dbReference type="EMBL" id="KZ997006">
    <property type="protein sequence ID" value="RKO88005.1"/>
    <property type="molecule type" value="Genomic_DNA"/>
</dbReference>
<feature type="region of interest" description="Disordered" evidence="1">
    <location>
        <begin position="217"/>
        <end position="273"/>
    </location>
</feature>
<feature type="compositionally biased region" description="Pro residues" evidence="1">
    <location>
        <begin position="1"/>
        <end position="22"/>
    </location>
</feature>
<protein>
    <submittedName>
        <fullName evidence="2">Uncharacterized protein</fullName>
    </submittedName>
</protein>
<feature type="region of interest" description="Disordered" evidence="1">
    <location>
        <begin position="81"/>
        <end position="184"/>
    </location>
</feature>
<accession>A0A4P9W940</accession>
<evidence type="ECO:0000313" key="2">
    <source>
        <dbReference type="EMBL" id="RKO88005.1"/>
    </source>
</evidence>
<dbReference type="Proteomes" id="UP000269721">
    <property type="component" value="Unassembled WGS sequence"/>
</dbReference>
<feature type="compositionally biased region" description="Basic residues" evidence="1">
    <location>
        <begin position="29"/>
        <end position="38"/>
    </location>
</feature>
<dbReference type="OrthoDB" id="10254720at2759"/>
<feature type="region of interest" description="Disordered" evidence="1">
    <location>
        <begin position="1"/>
        <end position="66"/>
    </location>
</feature>
<sequence>MDSPPVDPAPPPPRPTSPPPPTQGLRNLTARRIKRRTRLSMATFSCPPDSDCEGPLQHDETEASSKTRSMVLVGSLFATSTSRHPFFPTDHADIITTPDRAPIPTPTVPPFQLSAPSSPQLAVQDAGSPDISFLALPSPTSSPTRCGSPAVSDSALGSDAPSTPRAPAGDESESFDPEMLDERSAVARSAPLLPAFEERIASPLPDRAPSTEPVVVKHTTEEDKTPPAPTDTVVPTSAPSDTVTPTSTSRYSAFEFPPPVADAPSTRHTRRPSTVRLSTTALAATGVTGEEAILSTVLQGQLSPDVAAALLDDEAAEVVPVFSAVALYNLDPDPAAPEMVALKAGDRLVVFGTRNVRDSVVPFRAWDCVAEVEVAEGWCQVDGTLFWGEWGDVS</sequence>
<feature type="compositionally biased region" description="Basic and acidic residues" evidence="1">
    <location>
        <begin position="56"/>
        <end position="65"/>
    </location>
</feature>
<reference evidence="3" key="1">
    <citation type="journal article" date="2018" name="Nat. Microbiol.">
        <title>Leveraging single-cell genomics to expand the fungal tree of life.</title>
        <authorList>
            <person name="Ahrendt S.R."/>
            <person name="Quandt C.A."/>
            <person name="Ciobanu D."/>
            <person name="Clum A."/>
            <person name="Salamov A."/>
            <person name="Andreopoulos B."/>
            <person name="Cheng J.F."/>
            <person name="Woyke T."/>
            <person name="Pelin A."/>
            <person name="Henrissat B."/>
            <person name="Reynolds N.K."/>
            <person name="Benny G.L."/>
            <person name="Smith M.E."/>
            <person name="James T.Y."/>
            <person name="Grigoriev I.V."/>
        </authorList>
    </citation>
    <scope>NUCLEOTIDE SEQUENCE [LARGE SCALE GENOMIC DNA]</scope>
</reference>
<proteinExistence type="predicted"/>
<feature type="compositionally biased region" description="Polar residues" evidence="1">
    <location>
        <begin position="241"/>
        <end position="251"/>
    </location>
</feature>
<evidence type="ECO:0000313" key="3">
    <source>
        <dbReference type="Proteomes" id="UP000269721"/>
    </source>
</evidence>
<evidence type="ECO:0000256" key="1">
    <source>
        <dbReference type="SAM" id="MobiDB-lite"/>
    </source>
</evidence>
<name>A0A4P9W940_9FUNG</name>
<gene>
    <name evidence="2" type="ORF">BDK51DRAFT_38593</name>
</gene>